<organism evidence="1">
    <name type="scientific">marine sediment metagenome</name>
    <dbReference type="NCBI Taxonomy" id="412755"/>
    <lineage>
        <taxon>unclassified sequences</taxon>
        <taxon>metagenomes</taxon>
        <taxon>ecological metagenomes</taxon>
    </lineage>
</organism>
<dbReference type="AlphaFoldDB" id="A0A0F9H980"/>
<comment type="caution">
    <text evidence="1">The sequence shown here is derived from an EMBL/GenBank/DDBJ whole genome shotgun (WGS) entry which is preliminary data.</text>
</comment>
<protein>
    <submittedName>
        <fullName evidence="1">Uncharacterized protein</fullName>
    </submittedName>
</protein>
<proteinExistence type="predicted"/>
<feature type="non-terminal residue" evidence="1">
    <location>
        <position position="1"/>
    </location>
</feature>
<reference evidence="1" key="1">
    <citation type="journal article" date="2015" name="Nature">
        <title>Complex archaea that bridge the gap between prokaryotes and eukaryotes.</title>
        <authorList>
            <person name="Spang A."/>
            <person name="Saw J.H."/>
            <person name="Jorgensen S.L."/>
            <person name="Zaremba-Niedzwiedzka K."/>
            <person name="Martijn J."/>
            <person name="Lind A.E."/>
            <person name="van Eijk R."/>
            <person name="Schleper C."/>
            <person name="Guy L."/>
            <person name="Ettema T.J."/>
        </authorList>
    </citation>
    <scope>NUCLEOTIDE SEQUENCE</scope>
</reference>
<evidence type="ECO:0000313" key="1">
    <source>
        <dbReference type="EMBL" id="KKL99566.1"/>
    </source>
</evidence>
<dbReference type="EMBL" id="LAZR01017644">
    <property type="protein sequence ID" value="KKL99566.1"/>
    <property type="molecule type" value="Genomic_DNA"/>
</dbReference>
<accession>A0A0F9H980</accession>
<gene>
    <name evidence="1" type="ORF">LCGC14_1813100</name>
</gene>
<name>A0A0F9H980_9ZZZZ</name>
<sequence>DYRDGRRGPIWESTRNPRLCSRGQSASERVPTLSHALYIEDDKGDLIDSINLCTDTCSRTYAKRIEVEYRGWNGCHEQEFTTWCANCGVVLPGFAGDNQGELCSEQDANIVVARFRSDSGEKCERHNGKHWIQLPAHYLTI</sequence>